<sequence>MSWLRIPHTECRPSDTCHYQPIGYAIARVAYNIFLHPLRHYPGPKLAASSDLYYAWMIVGGQPHKHIAGLHAQYGPVVRIAPAQLSYTDPSAWKEIFGHRKQGQAEHSKDPIFHAPFRGNIIGADRDDHRRFRRLLSHGFSAQAMMNQQPLITQYVDLLIQRLHENAEGGTRKLDMVSWYNWCTFDIISDLAFGEPFGCLQNSDYHPWVSAIFGAVKQNALLGLIGRYAVLAPLLKAMIPESVKRKAQEHLDLTYAKVDKRLDLATPRPDFIQAMTMKGDLVSCFILRQCPTFFVQTMSRKEIYDNANLLIGAGSETTATALSAATYLLAMNPQVLGKLVTEVRESFSSEGDIDFVSVQKLDYMLAVLDETLRLHPPSPNANLRCVCDGGDVICDKFVPHGTSIGVWHYAIFRDPRNFTLPDSFIPERWLGDKRFVNDNKDALQPFSFGPRNCIGKNLAYVEMRIILARVLWNFDLTIAEDSKKWQDEEEVYTLWLKGDLNVYLNPRN</sequence>
<dbReference type="SUPFAM" id="SSF48264">
    <property type="entry name" value="Cytochrome P450"/>
    <property type="match status" value="1"/>
</dbReference>
<comment type="similarity">
    <text evidence="2 9">Belongs to the cytochrome P450 family.</text>
</comment>
<dbReference type="AlphaFoldDB" id="A0AAD9EEB4"/>
<reference evidence="10" key="1">
    <citation type="submission" date="2023-01" db="EMBL/GenBank/DDBJ databases">
        <title>Colletotrichum chrysophilum M932 genome sequence.</title>
        <authorList>
            <person name="Baroncelli R."/>
        </authorList>
    </citation>
    <scope>NUCLEOTIDE SEQUENCE</scope>
    <source>
        <strain evidence="10">M932</strain>
    </source>
</reference>
<dbReference type="PANTHER" id="PTHR24305:SF230">
    <property type="entry name" value="P450, PUTATIVE (EUROFUNG)-RELATED"/>
    <property type="match status" value="1"/>
</dbReference>
<keyword evidence="3 8" id="KW-0349">Heme</keyword>
<dbReference type="PRINTS" id="PR00463">
    <property type="entry name" value="EP450I"/>
</dbReference>
<evidence type="ECO:0000313" key="11">
    <source>
        <dbReference type="Proteomes" id="UP001243330"/>
    </source>
</evidence>
<dbReference type="InterPro" id="IPR002401">
    <property type="entry name" value="Cyt_P450_E_grp-I"/>
</dbReference>
<dbReference type="EMBL" id="JAQOWY010000270">
    <property type="protein sequence ID" value="KAK1845490.1"/>
    <property type="molecule type" value="Genomic_DNA"/>
</dbReference>
<dbReference type="InterPro" id="IPR001128">
    <property type="entry name" value="Cyt_P450"/>
</dbReference>
<keyword evidence="5 9" id="KW-0560">Oxidoreductase</keyword>
<evidence type="ECO:0000256" key="7">
    <source>
        <dbReference type="ARBA" id="ARBA00023033"/>
    </source>
</evidence>
<organism evidence="10 11">
    <name type="scientific">Colletotrichum chrysophilum</name>
    <dbReference type="NCBI Taxonomy" id="1836956"/>
    <lineage>
        <taxon>Eukaryota</taxon>
        <taxon>Fungi</taxon>
        <taxon>Dikarya</taxon>
        <taxon>Ascomycota</taxon>
        <taxon>Pezizomycotina</taxon>
        <taxon>Sordariomycetes</taxon>
        <taxon>Hypocreomycetidae</taxon>
        <taxon>Glomerellales</taxon>
        <taxon>Glomerellaceae</taxon>
        <taxon>Colletotrichum</taxon>
        <taxon>Colletotrichum gloeosporioides species complex</taxon>
    </lineage>
</organism>
<evidence type="ECO:0000256" key="3">
    <source>
        <dbReference type="ARBA" id="ARBA00022617"/>
    </source>
</evidence>
<dbReference type="InterPro" id="IPR036396">
    <property type="entry name" value="Cyt_P450_sf"/>
</dbReference>
<keyword evidence="11" id="KW-1185">Reference proteome</keyword>
<name>A0AAD9EEB4_9PEZI</name>
<gene>
    <name evidence="10" type="ORF">CCHR01_11865</name>
</gene>
<evidence type="ECO:0000313" key="10">
    <source>
        <dbReference type="EMBL" id="KAK1845490.1"/>
    </source>
</evidence>
<evidence type="ECO:0000256" key="6">
    <source>
        <dbReference type="ARBA" id="ARBA00023004"/>
    </source>
</evidence>
<evidence type="ECO:0000256" key="2">
    <source>
        <dbReference type="ARBA" id="ARBA00010617"/>
    </source>
</evidence>
<dbReference type="Proteomes" id="UP001243330">
    <property type="component" value="Unassembled WGS sequence"/>
</dbReference>
<dbReference type="GO" id="GO:0020037">
    <property type="term" value="F:heme binding"/>
    <property type="evidence" value="ECO:0007669"/>
    <property type="project" value="InterPro"/>
</dbReference>
<dbReference type="InterPro" id="IPR017972">
    <property type="entry name" value="Cyt_P450_CS"/>
</dbReference>
<dbReference type="GO" id="GO:0004497">
    <property type="term" value="F:monooxygenase activity"/>
    <property type="evidence" value="ECO:0007669"/>
    <property type="project" value="UniProtKB-KW"/>
</dbReference>
<proteinExistence type="inferred from homology"/>
<dbReference type="GO" id="GO:0016705">
    <property type="term" value="F:oxidoreductase activity, acting on paired donors, with incorporation or reduction of molecular oxygen"/>
    <property type="evidence" value="ECO:0007669"/>
    <property type="project" value="InterPro"/>
</dbReference>
<keyword evidence="4 8" id="KW-0479">Metal-binding</keyword>
<protein>
    <submittedName>
        <fullName evidence="10">Trichothecene c-15 hydroxylase</fullName>
    </submittedName>
</protein>
<feature type="binding site" description="axial binding residue" evidence="8">
    <location>
        <position position="453"/>
    </location>
    <ligand>
        <name>heme</name>
        <dbReference type="ChEBI" id="CHEBI:30413"/>
    </ligand>
    <ligandPart>
        <name>Fe</name>
        <dbReference type="ChEBI" id="CHEBI:18248"/>
    </ligandPart>
</feature>
<dbReference type="InterPro" id="IPR050121">
    <property type="entry name" value="Cytochrome_P450_monoxygenase"/>
</dbReference>
<dbReference type="PROSITE" id="PS00086">
    <property type="entry name" value="CYTOCHROME_P450"/>
    <property type="match status" value="1"/>
</dbReference>
<dbReference type="FunFam" id="1.10.630.10:FF:000047">
    <property type="entry name" value="Cytochrome P450 monooxygenase"/>
    <property type="match status" value="1"/>
</dbReference>
<keyword evidence="6 8" id="KW-0408">Iron</keyword>
<evidence type="ECO:0000256" key="5">
    <source>
        <dbReference type="ARBA" id="ARBA00023002"/>
    </source>
</evidence>
<evidence type="ECO:0000256" key="9">
    <source>
        <dbReference type="RuleBase" id="RU000461"/>
    </source>
</evidence>
<dbReference type="PANTHER" id="PTHR24305">
    <property type="entry name" value="CYTOCHROME P450"/>
    <property type="match status" value="1"/>
</dbReference>
<dbReference type="GO" id="GO:0005506">
    <property type="term" value="F:iron ion binding"/>
    <property type="evidence" value="ECO:0007669"/>
    <property type="project" value="InterPro"/>
</dbReference>
<dbReference type="Gene3D" id="1.10.630.10">
    <property type="entry name" value="Cytochrome P450"/>
    <property type="match status" value="1"/>
</dbReference>
<evidence type="ECO:0000256" key="1">
    <source>
        <dbReference type="ARBA" id="ARBA00001971"/>
    </source>
</evidence>
<keyword evidence="7 9" id="KW-0503">Monooxygenase</keyword>
<evidence type="ECO:0000256" key="8">
    <source>
        <dbReference type="PIRSR" id="PIRSR602401-1"/>
    </source>
</evidence>
<comment type="cofactor">
    <cofactor evidence="1 8">
        <name>heme</name>
        <dbReference type="ChEBI" id="CHEBI:30413"/>
    </cofactor>
</comment>
<dbReference type="GO" id="GO:0009403">
    <property type="term" value="P:toxin biosynthetic process"/>
    <property type="evidence" value="ECO:0007669"/>
    <property type="project" value="UniProtKB-ARBA"/>
</dbReference>
<accession>A0AAD9EEB4</accession>
<evidence type="ECO:0000256" key="4">
    <source>
        <dbReference type="ARBA" id="ARBA00022723"/>
    </source>
</evidence>
<comment type="caution">
    <text evidence="10">The sequence shown here is derived from an EMBL/GenBank/DDBJ whole genome shotgun (WGS) entry which is preliminary data.</text>
</comment>
<dbReference type="PRINTS" id="PR00385">
    <property type="entry name" value="P450"/>
</dbReference>
<dbReference type="CDD" id="cd11058">
    <property type="entry name" value="CYP60B-like"/>
    <property type="match status" value="1"/>
</dbReference>
<dbReference type="Pfam" id="PF00067">
    <property type="entry name" value="p450"/>
    <property type="match status" value="1"/>
</dbReference>